<dbReference type="CDD" id="cd07040">
    <property type="entry name" value="HP"/>
    <property type="match status" value="1"/>
</dbReference>
<dbReference type="SUPFAM" id="SSF53254">
    <property type="entry name" value="Phosphoglycerate mutase-like"/>
    <property type="match status" value="1"/>
</dbReference>
<name>A0A239IXW5_9BACT</name>
<accession>A0A239IXW5</accession>
<dbReference type="EMBL" id="FZOU01000003">
    <property type="protein sequence ID" value="SNS97863.1"/>
    <property type="molecule type" value="Genomic_DNA"/>
</dbReference>
<proteinExistence type="predicted"/>
<evidence type="ECO:0000313" key="2">
    <source>
        <dbReference type="Proteomes" id="UP000198356"/>
    </source>
</evidence>
<dbReference type="Gene3D" id="3.40.50.1240">
    <property type="entry name" value="Phosphoglycerate mutase-like"/>
    <property type="match status" value="1"/>
</dbReference>
<dbReference type="Proteomes" id="UP000198356">
    <property type="component" value="Unassembled WGS sequence"/>
</dbReference>
<protein>
    <recommendedName>
        <fullName evidence="3">Histidine phosphatase superfamily (Branch 1)</fullName>
    </recommendedName>
</protein>
<reference evidence="1 2" key="1">
    <citation type="submission" date="2017-06" db="EMBL/GenBank/DDBJ databases">
        <authorList>
            <person name="Kim H.J."/>
            <person name="Triplett B.A."/>
        </authorList>
    </citation>
    <scope>NUCLEOTIDE SEQUENCE [LARGE SCALE GENOMIC DNA]</scope>
    <source>
        <strain evidence="1 2">DSM 18704</strain>
    </source>
</reference>
<sequence>MLAVLLGLGTGAGVAQAGKPPATVYLIRHAEKPAGKEDINLTPVGFKRAGLIPLLFNPPAASGRVALPKPDAIFATHRSKHSDRPYETVAPLGQALNLPVNHEYLEEDYPALARLLLSGQYAGKVVLVAWHHGVLPQFAKEFGVTPPYTPWPDTQFDRIWRIDWPAGGGAPVITDIPQFILPGDSK</sequence>
<organism evidence="1 2">
    <name type="scientific">Granulicella rosea</name>
    <dbReference type="NCBI Taxonomy" id="474952"/>
    <lineage>
        <taxon>Bacteria</taxon>
        <taxon>Pseudomonadati</taxon>
        <taxon>Acidobacteriota</taxon>
        <taxon>Terriglobia</taxon>
        <taxon>Terriglobales</taxon>
        <taxon>Acidobacteriaceae</taxon>
        <taxon>Granulicella</taxon>
    </lineage>
</organism>
<gene>
    <name evidence="1" type="ORF">SAMN05421770_103314</name>
</gene>
<dbReference type="AlphaFoldDB" id="A0A239IXW5"/>
<evidence type="ECO:0000313" key="1">
    <source>
        <dbReference type="EMBL" id="SNS97863.1"/>
    </source>
</evidence>
<dbReference type="InterPro" id="IPR029033">
    <property type="entry name" value="His_PPase_superfam"/>
</dbReference>
<evidence type="ECO:0008006" key="3">
    <source>
        <dbReference type="Google" id="ProtNLM"/>
    </source>
</evidence>
<keyword evidence="2" id="KW-1185">Reference proteome</keyword>